<feature type="region of interest" description="Disordered" evidence="1">
    <location>
        <begin position="39"/>
        <end position="58"/>
    </location>
</feature>
<keyword evidence="2" id="KW-1185">Reference proteome</keyword>
<feature type="compositionally biased region" description="Low complexity" evidence="1">
    <location>
        <begin position="344"/>
        <end position="364"/>
    </location>
</feature>
<accession>A0ABM1M2I3</accession>
<dbReference type="Proteomes" id="UP000695000">
    <property type="component" value="Unplaced"/>
</dbReference>
<reference evidence="3" key="1">
    <citation type="submission" date="2025-08" db="UniProtKB">
        <authorList>
            <consortium name="RefSeq"/>
        </authorList>
    </citation>
    <scope>IDENTIFICATION</scope>
    <source>
        <tissue evidence="3">Whole Larva</tissue>
    </source>
</reference>
<evidence type="ECO:0000313" key="3">
    <source>
        <dbReference type="RefSeq" id="XP_017768783.1"/>
    </source>
</evidence>
<evidence type="ECO:0000313" key="2">
    <source>
        <dbReference type="Proteomes" id="UP000695000"/>
    </source>
</evidence>
<feature type="region of interest" description="Disordered" evidence="1">
    <location>
        <begin position="257"/>
        <end position="278"/>
    </location>
</feature>
<feature type="region of interest" description="Disordered" evidence="1">
    <location>
        <begin position="1"/>
        <end position="25"/>
    </location>
</feature>
<dbReference type="RefSeq" id="XP_017768783.1">
    <property type="nucleotide sequence ID" value="XM_017913294.1"/>
</dbReference>
<proteinExistence type="predicted"/>
<name>A0ABM1M2I3_NICVS</name>
<evidence type="ECO:0000256" key="1">
    <source>
        <dbReference type="SAM" id="MobiDB-lite"/>
    </source>
</evidence>
<sequence length="454" mass="51586">MVAAAEAEANLSNDISVPSSTPNLDSDLRKALLRALSELENEEASEGRSGSSTERSEDRFIERASASALSIITKDEHVTEVQATTTSKPIVVIQKSSVFQATTPEPEDFVTSATSSFVNSNVNLNGVTINDKRFTPGVKSVSITPKPETTTAITTTTEESEAKVEDVQFFSAPLVAAFTVHQDAHGLPKKVEPIFKTPQVKPPKKEHVKAQISFHEKQRALEEQVFNLQQQQRYQQEYLLQQQQLLIQQQRLLAEKQRQQQNSQPFHPINKQQPNQAQNEVQNFASTQQLPNQFQANKFRPENTVVSLQPSITYTQTSQLLAQILPIRNAVDFHTIPSYHPLNSQPQPQQQQQQTFNSFQSFPQRQSNRVFRREPTTGNLGFNQQFQQQQQQFPQQQQTQNRFFRSNAETYHPNVNQQLNTLLYQSGISRNVRQNEDLNIVSKILSYNVGRQNF</sequence>
<organism evidence="2 3">
    <name type="scientific">Nicrophorus vespilloides</name>
    <name type="common">Boreal carrion beetle</name>
    <dbReference type="NCBI Taxonomy" id="110193"/>
    <lineage>
        <taxon>Eukaryota</taxon>
        <taxon>Metazoa</taxon>
        <taxon>Ecdysozoa</taxon>
        <taxon>Arthropoda</taxon>
        <taxon>Hexapoda</taxon>
        <taxon>Insecta</taxon>
        <taxon>Pterygota</taxon>
        <taxon>Neoptera</taxon>
        <taxon>Endopterygota</taxon>
        <taxon>Coleoptera</taxon>
        <taxon>Polyphaga</taxon>
        <taxon>Staphyliniformia</taxon>
        <taxon>Silphidae</taxon>
        <taxon>Nicrophorinae</taxon>
        <taxon>Nicrophorus</taxon>
    </lineage>
</organism>
<feature type="compositionally biased region" description="Polar residues" evidence="1">
    <location>
        <begin position="10"/>
        <end position="24"/>
    </location>
</feature>
<feature type="region of interest" description="Disordered" evidence="1">
    <location>
        <begin position="341"/>
        <end position="366"/>
    </location>
</feature>
<gene>
    <name evidence="3" type="primary">LOC108556941</name>
</gene>
<dbReference type="GeneID" id="108556941"/>
<protein>
    <submittedName>
        <fullName evidence="3">Transcription factor SPT20 homolog</fullName>
    </submittedName>
</protein>
<feature type="compositionally biased region" description="Polar residues" evidence="1">
    <location>
        <begin position="259"/>
        <end position="278"/>
    </location>
</feature>